<accession>A0A940NN24</accession>
<dbReference type="AlphaFoldDB" id="A0A940NN24"/>
<reference evidence="2" key="1">
    <citation type="submission" date="2021-04" db="EMBL/GenBank/DDBJ databases">
        <title>Genome seq and assembly of Bacillus sp.</title>
        <authorList>
            <person name="Chhetri G."/>
        </authorList>
    </citation>
    <scope>NUCLEOTIDE SEQUENCE</scope>
    <source>
        <strain evidence="2">RG28</strain>
    </source>
</reference>
<protein>
    <submittedName>
        <fullName evidence="2">Spore gernimation protein GerPB</fullName>
    </submittedName>
</protein>
<name>A0A940NN24_9BACI</name>
<feature type="compositionally biased region" description="Polar residues" evidence="1">
    <location>
        <begin position="58"/>
        <end position="67"/>
    </location>
</feature>
<comment type="caution">
    <text evidence="2">The sequence shown here is derived from an EMBL/GenBank/DDBJ whole genome shotgun (WGS) entry which is preliminary data.</text>
</comment>
<proteinExistence type="predicted"/>
<dbReference type="InterPro" id="IPR024255">
    <property type="entry name" value="GerPB"/>
</dbReference>
<organism evidence="2 3">
    <name type="scientific">Gottfriedia endophytica</name>
    <dbReference type="NCBI Taxonomy" id="2820819"/>
    <lineage>
        <taxon>Bacteria</taxon>
        <taxon>Bacillati</taxon>
        <taxon>Bacillota</taxon>
        <taxon>Bacilli</taxon>
        <taxon>Bacillales</taxon>
        <taxon>Bacillaceae</taxon>
        <taxon>Gottfriedia</taxon>
    </lineage>
</organism>
<gene>
    <name evidence="2" type="ORF">J5Y03_05085</name>
</gene>
<dbReference type="RefSeq" id="WP_209403231.1">
    <property type="nucleotide sequence ID" value="NZ_JAGIYQ010000003.1"/>
</dbReference>
<evidence type="ECO:0000256" key="1">
    <source>
        <dbReference type="SAM" id="MobiDB-lite"/>
    </source>
</evidence>
<dbReference type="Pfam" id="PF10803">
    <property type="entry name" value="GerPB"/>
    <property type="match status" value="1"/>
</dbReference>
<feature type="region of interest" description="Disordered" evidence="1">
    <location>
        <begin position="39"/>
        <end position="67"/>
    </location>
</feature>
<keyword evidence="3" id="KW-1185">Reference proteome</keyword>
<sequence length="67" mass="7131">MNIYIHQNITIQQLKLGNLTNSSVFQIGSAGSIKAQSLTKNTGGFTEPAPPIIEAGQEISTPETSED</sequence>
<dbReference type="Proteomes" id="UP000682134">
    <property type="component" value="Unassembled WGS sequence"/>
</dbReference>
<dbReference type="EMBL" id="JAGIYQ010000003">
    <property type="protein sequence ID" value="MBP0724560.1"/>
    <property type="molecule type" value="Genomic_DNA"/>
</dbReference>
<evidence type="ECO:0000313" key="2">
    <source>
        <dbReference type="EMBL" id="MBP0724560.1"/>
    </source>
</evidence>
<evidence type="ECO:0000313" key="3">
    <source>
        <dbReference type="Proteomes" id="UP000682134"/>
    </source>
</evidence>